<evidence type="ECO:0000256" key="2">
    <source>
        <dbReference type="ARBA" id="ARBA00022692"/>
    </source>
</evidence>
<accession>A0A1F5H2F2</accession>
<dbReference type="HAMAP" id="MF_02065">
    <property type="entry name" value="MltG"/>
    <property type="match status" value="1"/>
</dbReference>
<feature type="site" description="Important for catalytic activity" evidence="7">
    <location>
        <position position="212"/>
    </location>
</feature>
<keyword evidence="6 7" id="KW-0961">Cell wall biogenesis/degradation</keyword>
<proteinExistence type="inferred from homology"/>
<dbReference type="InterPro" id="IPR003770">
    <property type="entry name" value="MLTG-like"/>
</dbReference>
<comment type="caution">
    <text evidence="8">The sequence shown here is derived from an EMBL/GenBank/DDBJ whole genome shotgun (WGS) entry which is preliminary data.</text>
</comment>
<comment type="subcellular location">
    <subcellularLocation>
        <location evidence="7">Cell membrane</location>
        <topology evidence="7">Single-pass membrane protein</topology>
    </subcellularLocation>
</comment>
<dbReference type="NCBIfam" id="TIGR00247">
    <property type="entry name" value="endolytic transglycosylase MltG"/>
    <property type="match status" value="1"/>
</dbReference>
<evidence type="ECO:0000256" key="3">
    <source>
        <dbReference type="ARBA" id="ARBA00022989"/>
    </source>
</evidence>
<sequence>MTKKPRSLIFLIIFIILISAPIGLNQYYNYLLRPISNMESFQIFVIKPGQPVARIAKNLESTKLIKNALAFRLFVAQTGIAKNIQAGDFRLSPHLSAREIAEFLTHGAIDVWITFPEGTRIEEMAQLIEVKLKTATNDKYQFDKNEFIKIALEGYMFPDTYLIARDASSQDIVQRLRKTFEDKVDKKITSAGSKNNLKEEEVIILASLIEREAKTNEERPIIAGILINRLNTGLALQVDATVQYAKGYDVANSSWWPSITQEDYRSVKSAYNTYLNPGLPPAPIANPGLESIRSAATPTQTDYLYYLHDKEGKIHFAKTIEEHNKNIQEFL</sequence>
<comment type="function">
    <text evidence="7">Functions as a peptidoglycan terminase that cleaves nascent peptidoglycan strands endolytically to terminate their elongation.</text>
</comment>
<dbReference type="Pfam" id="PF02618">
    <property type="entry name" value="YceG"/>
    <property type="match status" value="1"/>
</dbReference>
<dbReference type="GO" id="GO:0005886">
    <property type="term" value="C:plasma membrane"/>
    <property type="evidence" value="ECO:0007669"/>
    <property type="project" value="UniProtKB-SubCell"/>
</dbReference>
<evidence type="ECO:0000313" key="9">
    <source>
        <dbReference type="Proteomes" id="UP000177039"/>
    </source>
</evidence>
<evidence type="ECO:0000256" key="7">
    <source>
        <dbReference type="HAMAP-Rule" id="MF_02065"/>
    </source>
</evidence>
<comment type="catalytic activity">
    <reaction evidence="7">
        <text>a peptidoglycan chain = a peptidoglycan chain with N-acetyl-1,6-anhydromuramyl-[peptide] at the reducing end + a peptidoglycan chain with N-acetylglucosamine at the non-reducing end.</text>
        <dbReference type="EC" id="4.2.2.29"/>
    </reaction>
</comment>
<dbReference type="GO" id="GO:0009252">
    <property type="term" value="P:peptidoglycan biosynthetic process"/>
    <property type="evidence" value="ECO:0007669"/>
    <property type="project" value="UniProtKB-UniRule"/>
</dbReference>
<keyword evidence="1 7" id="KW-1003">Cell membrane</keyword>
<keyword evidence="4 7" id="KW-0472">Membrane</keyword>
<evidence type="ECO:0000256" key="6">
    <source>
        <dbReference type="ARBA" id="ARBA00023316"/>
    </source>
</evidence>
<evidence type="ECO:0000256" key="5">
    <source>
        <dbReference type="ARBA" id="ARBA00023239"/>
    </source>
</evidence>
<dbReference type="PANTHER" id="PTHR30518">
    <property type="entry name" value="ENDOLYTIC MUREIN TRANSGLYCOSYLASE"/>
    <property type="match status" value="1"/>
</dbReference>
<keyword evidence="5 7" id="KW-0456">Lyase</keyword>
<evidence type="ECO:0000313" key="8">
    <source>
        <dbReference type="EMBL" id="OGD98342.1"/>
    </source>
</evidence>
<reference evidence="8 9" key="1">
    <citation type="journal article" date="2016" name="Nat. Commun.">
        <title>Thousands of microbial genomes shed light on interconnected biogeochemical processes in an aquifer system.</title>
        <authorList>
            <person name="Anantharaman K."/>
            <person name="Brown C.T."/>
            <person name="Hug L.A."/>
            <person name="Sharon I."/>
            <person name="Castelle C.J."/>
            <person name="Probst A.J."/>
            <person name="Thomas B.C."/>
            <person name="Singh A."/>
            <person name="Wilkins M.J."/>
            <person name="Karaoz U."/>
            <person name="Brodie E.L."/>
            <person name="Williams K.H."/>
            <person name="Hubbard S.S."/>
            <person name="Banfield J.F."/>
        </authorList>
    </citation>
    <scope>NUCLEOTIDE SEQUENCE [LARGE SCALE GENOMIC DNA]</scope>
</reference>
<dbReference type="Gene3D" id="3.30.160.60">
    <property type="entry name" value="Classic Zinc Finger"/>
    <property type="match status" value="1"/>
</dbReference>
<keyword evidence="2 7" id="KW-0812">Transmembrane</keyword>
<dbReference type="PANTHER" id="PTHR30518:SF2">
    <property type="entry name" value="ENDOLYTIC MUREIN TRANSGLYCOSYLASE"/>
    <property type="match status" value="1"/>
</dbReference>
<dbReference type="GO" id="GO:0071555">
    <property type="term" value="P:cell wall organization"/>
    <property type="evidence" value="ECO:0007669"/>
    <property type="project" value="UniProtKB-KW"/>
</dbReference>
<dbReference type="Gene3D" id="3.30.1490.480">
    <property type="entry name" value="Endolytic murein transglycosylase"/>
    <property type="match status" value="1"/>
</dbReference>
<dbReference type="CDD" id="cd08010">
    <property type="entry name" value="MltG_like"/>
    <property type="match status" value="1"/>
</dbReference>
<dbReference type="EMBL" id="MFBT01000038">
    <property type="protein sequence ID" value="OGD98342.1"/>
    <property type="molecule type" value="Genomic_DNA"/>
</dbReference>
<protein>
    <recommendedName>
        <fullName evidence="7">Endolytic murein transglycosylase</fullName>
        <ecNumber evidence="7">4.2.2.29</ecNumber>
    </recommendedName>
    <alternativeName>
        <fullName evidence="7">Peptidoglycan lytic transglycosylase</fullName>
    </alternativeName>
    <alternativeName>
        <fullName evidence="7">Peptidoglycan polymerization terminase</fullName>
    </alternativeName>
</protein>
<keyword evidence="3 7" id="KW-1133">Transmembrane helix</keyword>
<dbReference type="Proteomes" id="UP000177039">
    <property type="component" value="Unassembled WGS sequence"/>
</dbReference>
<comment type="similarity">
    <text evidence="7">Belongs to the transglycosylase MltG family.</text>
</comment>
<evidence type="ECO:0000256" key="4">
    <source>
        <dbReference type="ARBA" id="ARBA00023136"/>
    </source>
</evidence>
<dbReference type="AlphaFoldDB" id="A0A1F5H2F2"/>
<gene>
    <name evidence="7" type="primary">mltG</name>
    <name evidence="8" type="ORF">A3B54_00615</name>
</gene>
<feature type="transmembrane region" description="Helical" evidence="7">
    <location>
        <begin position="7"/>
        <end position="28"/>
    </location>
</feature>
<name>A0A1F5H2F2_9BACT</name>
<evidence type="ECO:0000256" key="1">
    <source>
        <dbReference type="ARBA" id="ARBA00022475"/>
    </source>
</evidence>
<organism evidence="8 9">
    <name type="scientific">Candidatus Curtissbacteria bacterium RIFCSPLOWO2_01_FULL_42_50</name>
    <dbReference type="NCBI Taxonomy" id="1797730"/>
    <lineage>
        <taxon>Bacteria</taxon>
        <taxon>Candidatus Curtissiibacteriota</taxon>
    </lineage>
</organism>
<dbReference type="GO" id="GO:0008932">
    <property type="term" value="F:lytic endotransglycosylase activity"/>
    <property type="evidence" value="ECO:0007669"/>
    <property type="project" value="UniProtKB-UniRule"/>
</dbReference>
<dbReference type="EC" id="4.2.2.29" evidence="7"/>